<evidence type="ECO:0000313" key="2">
    <source>
        <dbReference type="Proteomes" id="UP001139000"/>
    </source>
</evidence>
<evidence type="ECO:0000313" key="1">
    <source>
        <dbReference type="EMBL" id="MCF0065714.1"/>
    </source>
</evidence>
<protein>
    <submittedName>
        <fullName evidence="1">Uncharacterized protein</fullName>
    </submittedName>
</protein>
<keyword evidence="2" id="KW-1185">Reference proteome</keyword>
<dbReference type="RefSeq" id="WP_234658742.1">
    <property type="nucleotide sequence ID" value="NZ_CP094997.1"/>
</dbReference>
<organism evidence="1 2">
    <name type="scientific">Dyadobacter chenwenxiniae</name>
    <dbReference type="NCBI Taxonomy" id="2906456"/>
    <lineage>
        <taxon>Bacteria</taxon>
        <taxon>Pseudomonadati</taxon>
        <taxon>Bacteroidota</taxon>
        <taxon>Cytophagia</taxon>
        <taxon>Cytophagales</taxon>
        <taxon>Spirosomataceae</taxon>
        <taxon>Dyadobacter</taxon>
    </lineage>
</organism>
<dbReference type="EMBL" id="JAJTTC010000013">
    <property type="protein sequence ID" value="MCF0065714.1"/>
    <property type="molecule type" value="Genomic_DNA"/>
</dbReference>
<gene>
    <name evidence="1" type="ORF">LXM26_29645</name>
</gene>
<dbReference type="AlphaFoldDB" id="A0A9X1PTB5"/>
<sequence length="65" mass="7493">MKGISYLTDEEGQKKAVVIDFDLLKDRDNLLDILDDIEDEVAINLRKNEPSLDWEEIKSSLISKD</sequence>
<name>A0A9X1PTB5_9BACT</name>
<comment type="caution">
    <text evidence="1">The sequence shown here is derived from an EMBL/GenBank/DDBJ whole genome shotgun (WGS) entry which is preliminary data.</text>
</comment>
<proteinExistence type="predicted"/>
<accession>A0A9X1PTB5</accession>
<reference evidence="1" key="1">
    <citation type="submission" date="2021-12" db="EMBL/GenBank/DDBJ databases">
        <title>Novel species in genus Dyadobacter.</title>
        <authorList>
            <person name="Ma C."/>
        </authorList>
    </citation>
    <scope>NUCLEOTIDE SEQUENCE</scope>
    <source>
        <strain evidence="1">LJ419</strain>
    </source>
</reference>
<dbReference type="Proteomes" id="UP001139000">
    <property type="component" value="Unassembled WGS sequence"/>
</dbReference>